<dbReference type="PANTHER" id="PTHR43798">
    <property type="entry name" value="MONOACYLGLYCEROL LIPASE"/>
    <property type="match status" value="1"/>
</dbReference>
<dbReference type="AlphaFoldDB" id="A0A7W0BWH6"/>
<reference evidence="2 3" key="1">
    <citation type="submission" date="2020-07" db="EMBL/GenBank/DDBJ databases">
        <title>Genomic Encyclopedia of Type Strains, Phase IV (KMG-IV): sequencing the most valuable type-strain genomes for metagenomic binning, comparative biology and taxonomic classification.</title>
        <authorList>
            <person name="Goeker M."/>
        </authorList>
    </citation>
    <scope>NUCLEOTIDE SEQUENCE [LARGE SCALE GENOMIC DNA]</scope>
    <source>
        <strain evidence="2 3">DSM 25220</strain>
    </source>
</reference>
<keyword evidence="3" id="KW-1185">Reference proteome</keyword>
<dbReference type="Gene3D" id="3.40.50.1820">
    <property type="entry name" value="alpha/beta hydrolase"/>
    <property type="match status" value="1"/>
</dbReference>
<dbReference type="GO" id="GO:0016020">
    <property type="term" value="C:membrane"/>
    <property type="evidence" value="ECO:0007669"/>
    <property type="project" value="TreeGrafter"/>
</dbReference>
<dbReference type="Proteomes" id="UP000580891">
    <property type="component" value="Unassembled WGS sequence"/>
</dbReference>
<dbReference type="RefSeq" id="WP_181538359.1">
    <property type="nucleotide sequence ID" value="NZ_JACDUU010000007.1"/>
</dbReference>
<dbReference type="SUPFAM" id="SSF53474">
    <property type="entry name" value="alpha/beta-Hydrolases"/>
    <property type="match status" value="1"/>
</dbReference>
<accession>A0A7W0BWH6</accession>
<sequence length="298" mass="34219">MRKVELKSVKLPNGETIGYREREGGDKVVLLVHGNMISSKHWDLVFESMDETYKLYALDLRGQGVSSYNQPINSLKDFSEDVKLFVDALDLQKFSLVGWSMGGGVSMQFAADYPDYVEKLVLLASLSTRGYPLYKVNENGQPVWTERLKTKEEIAQDTARSIPISNAYKNKDKEFLRQLFNLTMYTHNQPSPERYDVYLDDVLTQRNLLDVYYAMNRFNISRKHNGLVEGTGEVERITAPTLIIWGEHDLIVTKTMQKEIVEDFRGMAKFVILPNTGHSPLIDHLDGLLKELDRFLRS</sequence>
<evidence type="ECO:0000259" key="1">
    <source>
        <dbReference type="Pfam" id="PF00561"/>
    </source>
</evidence>
<protein>
    <submittedName>
        <fullName evidence="2">Pimeloyl-ACP methyl ester carboxylesterase</fullName>
    </submittedName>
</protein>
<dbReference type="InterPro" id="IPR029058">
    <property type="entry name" value="AB_hydrolase_fold"/>
</dbReference>
<dbReference type="InterPro" id="IPR000073">
    <property type="entry name" value="AB_hydrolase_1"/>
</dbReference>
<dbReference type="PANTHER" id="PTHR43798:SF33">
    <property type="entry name" value="HYDROLASE, PUTATIVE (AFU_ORTHOLOGUE AFUA_2G14860)-RELATED"/>
    <property type="match status" value="1"/>
</dbReference>
<name>A0A7W0BWH6_9BACL</name>
<proteinExistence type="predicted"/>
<dbReference type="PRINTS" id="PR00111">
    <property type="entry name" value="ABHYDROLASE"/>
</dbReference>
<evidence type="ECO:0000313" key="2">
    <source>
        <dbReference type="EMBL" id="MBA2872605.1"/>
    </source>
</evidence>
<dbReference type="Pfam" id="PF00561">
    <property type="entry name" value="Abhydrolase_1"/>
    <property type="match status" value="1"/>
</dbReference>
<dbReference type="EMBL" id="JACDUU010000007">
    <property type="protein sequence ID" value="MBA2872605.1"/>
    <property type="molecule type" value="Genomic_DNA"/>
</dbReference>
<comment type="caution">
    <text evidence="2">The sequence shown here is derived from an EMBL/GenBank/DDBJ whole genome shotgun (WGS) entry which is preliminary data.</text>
</comment>
<feature type="domain" description="AB hydrolase-1" evidence="1">
    <location>
        <begin position="28"/>
        <end position="284"/>
    </location>
</feature>
<organism evidence="2 3">
    <name type="scientific">[Anoxybacillus] calidus</name>
    <dbReference type="NCBI Taxonomy" id="575178"/>
    <lineage>
        <taxon>Bacteria</taxon>
        <taxon>Bacillati</taxon>
        <taxon>Bacillota</taxon>
        <taxon>Bacilli</taxon>
        <taxon>Bacillales</taxon>
        <taxon>Anoxybacillaceae</taxon>
        <taxon>Paranoxybacillus</taxon>
    </lineage>
</organism>
<evidence type="ECO:0000313" key="3">
    <source>
        <dbReference type="Proteomes" id="UP000580891"/>
    </source>
</evidence>
<gene>
    <name evidence="2" type="ORF">HNQ85_002916</name>
</gene>
<dbReference type="InterPro" id="IPR050266">
    <property type="entry name" value="AB_hydrolase_sf"/>
</dbReference>